<keyword evidence="13 20" id="KW-0573">Peptidoglycan synthesis</keyword>
<evidence type="ECO:0000256" key="16">
    <source>
        <dbReference type="ARBA" id="ARBA00023316"/>
    </source>
</evidence>
<comment type="pathway">
    <text evidence="3 20">Nucleotide-sugar biosynthesis; UDP-N-acetyl-alpha-D-glucosamine biosynthesis; UDP-N-acetyl-alpha-D-glucosamine from N-acetyl-alpha-D-glucosamine 1-phosphate: step 1/1.</text>
</comment>
<feature type="binding site" evidence="20">
    <location>
        <position position="403"/>
    </location>
    <ligand>
        <name>acetyl-CoA</name>
        <dbReference type="ChEBI" id="CHEBI:57288"/>
    </ligand>
</feature>
<dbReference type="EMBL" id="BLLI01000027">
    <property type="protein sequence ID" value="GFH42525.1"/>
    <property type="molecule type" value="Genomic_DNA"/>
</dbReference>
<dbReference type="SUPFAM" id="SSF53448">
    <property type="entry name" value="Nucleotide-diphospho-sugar transferases"/>
    <property type="match status" value="1"/>
</dbReference>
<keyword evidence="7 20" id="KW-0808">Transferase</keyword>
<feature type="binding site" evidence="20">
    <location>
        <position position="102"/>
    </location>
    <ligand>
        <name>Mg(2+)</name>
        <dbReference type="ChEBI" id="CHEBI:18420"/>
    </ligand>
</feature>
<evidence type="ECO:0000256" key="14">
    <source>
        <dbReference type="ARBA" id="ARBA00023268"/>
    </source>
</evidence>
<evidence type="ECO:0000256" key="3">
    <source>
        <dbReference type="ARBA" id="ARBA00005208"/>
    </source>
</evidence>
<dbReference type="GO" id="GO:0003977">
    <property type="term" value="F:UDP-N-acetylglucosamine diphosphorylase activity"/>
    <property type="evidence" value="ECO:0007669"/>
    <property type="project" value="UniProtKB-UniRule"/>
</dbReference>
<feature type="binding site" evidence="20">
    <location>
        <position position="139"/>
    </location>
    <ligand>
        <name>UDP-N-acetyl-alpha-D-glucosamine</name>
        <dbReference type="ChEBI" id="CHEBI:57705"/>
    </ligand>
</feature>
<feature type="binding site" evidence="20">
    <location>
        <position position="226"/>
    </location>
    <ligand>
        <name>Mg(2+)</name>
        <dbReference type="ChEBI" id="CHEBI:18420"/>
    </ligand>
</feature>
<dbReference type="Pfam" id="PF00132">
    <property type="entry name" value="Hexapep"/>
    <property type="match status" value="1"/>
</dbReference>
<accession>A0A6A0BCZ7</accession>
<dbReference type="CDD" id="cd02540">
    <property type="entry name" value="GT2_GlmU_N_bac"/>
    <property type="match status" value="1"/>
</dbReference>
<dbReference type="GO" id="GO:0006048">
    <property type="term" value="P:UDP-N-acetylglucosamine biosynthetic process"/>
    <property type="evidence" value="ECO:0007669"/>
    <property type="project" value="UniProtKB-UniPathway"/>
</dbReference>
<dbReference type="GO" id="GO:0000902">
    <property type="term" value="P:cell morphogenesis"/>
    <property type="evidence" value="ECO:0007669"/>
    <property type="project" value="UniProtKB-UniRule"/>
</dbReference>
<dbReference type="InterPro" id="IPR001451">
    <property type="entry name" value="Hexapep"/>
</dbReference>
<dbReference type="InterPro" id="IPR005835">
    <property type="entry name" value="NTP_transferase_dom"/>
</dbReference>
<feature type="binding site" evidence="20">
    <location>
        <position position="349"/>
    </location>
    <ligand>
        <name>UDP-N-acetyl-alpha-D-glucosamine</name>
        <dbReference type="ChEBI" id="CHEBI:57705"/>
    </ligand>
</feature>
<keyword evidence="11 20" id="KW-0460">Magnesium</keyword>
<evidence type="ECO:0000259" key="21">
    <source>
        <dbReference type="Pfam" id="PF00483"/>
    </source>
</evidence>
<comment type="catalytic activity">
    <reaction evidence="18 20">
        <text>N-acetyl-alpha-D-glucosamine 1-phosphate + UTP + H(+) = UDP-N-acetyl-alpha-D-glucosamine + diphosphate</text>
        <dbReference type="Rhea" id="RHEA:13509"/>
        <dbReference type="ChEBI" id="CHEBI:15378"/>
        <dbReference type="ChEBI" id="CHEBI:33019"/>
        <dbReference type="ChEBI" id="CHEBI:46398"/>
        <dbReference type="ChEBI" id="CHEBI:57705"/>
        <dbReference type="ChEBI" id="CHEBI:57776"/>
        <dbReference type="EC" id="2.7.7.23"/>
    </reaction>
</comment>
<feature type="binding site" evidence="20">
    <location>
        <position position="22"/>
    </location>
    <ligand>
        <name>UDP-N-acetyl-alpha-D-glucosamine</name>
        <dbReference type="ChEBI" id="CHEBI:57705"/>
    </ligand>
</feature>
<organism evidence="22 23">
    <name type="scientific">Pseudolactococcus hodotermopsidis</name>
    <dbReference type="NCBI Taxonomy" id="2709157"/>
    <lineage>
        <taxon>Bacteria</taxon>
        <taxon>Bacillati</taxon>
        <taxon>Bacillota</taxon>
        <taxon>Bacilli</taxon>
        <taxon>Lactobacillales</taxon>
        <taxon>Streptococcaceae</taxon>
        <taxon>Pseudolactococcus</taxon>
    </lineage>
</organism>
<keyword evidence="6 20" id="KW-0963">Cytoplasm</keyword>
<comment type="cofactor">
    <cofactor evidence="20">
        <name>Mg(2+)</name>
        <dbReference type="ChEBI" id="CHEBI:18420"/>
    </cofactor>
    <text evidence="20">Binds 1 Mg(2+) ion per subunit.</text>
</comment>
<keyword evidence="10 20" id="KW-0677">Repeat</keyword>
<gene>
    <name evidence="20 22" type="primary">glmU</name>
    <name evidence="22" type="ORF">Hs30E_10760</name>
</gene>
<keyword evidence="15 20" id="KW-0012">Acyltransferase</keyword>
<comment type="function">
    <text evidence="19 20">Catalyzes the last two sequential reactions in the de novo biosynthetic pathway for UDP-N-acetylglucosamine (UDP-GlcNAc). The C-terminal domain catalyzes the transfer of acetyl group from acetyl coenzyme A to glucosamine-1-phosphate (GlcN-1-P) to produce N-acetylglucosamine-1-phosphate (GlcNAc-1-P), which is converted into UDP-GlcNAc by the transfer of uridine 5-monophosphate (from uridine 5-triphosphate), a reaction catalyzed by the N-terminal domain.</text>
</comment>
<keyword evidence="14 20" id="KW-0511">Multifunctional enzyme</keyword>
<dbReference type="CDD" id="cd03353">
    <property type="entry name" value="LbH_GlmU_C"/>
    <property type="match status" value="1"/>
</dbReference>
<comment type="caution">
    <text evidence="20">Lacks conserved residue(s) required for the propagation of feature annotation.</text>
</comment>
<evidence type="ECO:0000256" key="5">
    <source>
        <dbReference type="ARBA" id="ARBA00007947"/>
    </source>
</evidence>
<feature type="binding site" evidence="20">
    <location>
        <position position="331"/>
    </location>
    <ligand>
        <name>UDP-N-acetyl-alpha-D-glucosamine</name>
        <dbReference type="ChEBI" id="CHEBI:57705"/>
    </ligand>
</feature>
<keyword evidence="23" id="KW-1185">Reference proteome</keyword>
<evidence type="ECO:0000256" key="13">
    <source>
        <dbReference type="ARBA" id="ARBA00022984"/>
    </source>
</evidence>
<evidence type="ECO:0000256" key="19">
    <source>
        <dbReference type="ARBA" id="ARBA00049628"/>
    </source>
</evidence>
<keyword evidence="8 20" id="KW-0548">Nucleotidyltransferase</keyword>
<dbReference type="InterPro" id="IPR011004">
    <property type="entry name" value="Trimer_LpxA-like_sf"/>
</dbReference>
<evidence type="ECO:0000256" key="18">
    <source>
        <dbReference type="ARBA" id="ARBA00048493"/>
    </source>
</evidence>
<comment type="catalytic activity">
    <reaction evidence="17 20">
        <text>alpha-D-glucosamine 1-phosphate + acetyl-CoA = N-acetyl-alpha-D-glucosamine 1-phosphate + CoA + H(+)</text>
        <dbReference type="Rhea" id="RHEA:13725"/>
        <dbReference type="ChEBI" id="CHEBI:15378"/>
        <dbReference type="ChEBI" id="CHEBI:57287"/>
        <dbReference type="ChEBI" id="CHEBI:57288"/>
        <dbReference type="ChEBI" id="CHEBI:57776"/>
        <dbReference type="ChEBI" id="CHEBI:58516"/>
        <dbReference type="EC" id="2.3.1.157"/>
    </reaction>
</comment>
<evidence type="ECO:0000313" key="23">
    <source>
        <dbReference type="Proteomes" id="UP000480303"/>
    </source>
</evidence>
<dbReference type="SUPFAM" id="SSF51161">
    <property type="entry name" value="Trimeric LpxA-like enzymes"/>
    <property type="match status" value="1"/>
</dbReference>
<feature type="binding site" evidence="20">
    <location>
        <position position="168"/>
    </location>
    <ligand>
        <name>UDP-N-acetyl-alpha-D-glucosamine</name>
        <dbReference type="ChEBI" id="CHEBI:57705"/>
    </ligand>
</feature>
<evidence type="ECO:0000256" key="12">
    <source>
        <dbReference type="ARBA" id="ARBA00022960"/>
    </source>
</evidence>
<keyword evidence="12 20" id="KW-0133">Cell shape</keyword>
<evidence type="ECO:0000256" key="10">
    <source>
        <dbReference type="ARBA" id="ARBA00022737"/>
    </source>
</evidence>
<evidence type="ECO:0000256" key="1">
    <source>
        <dbReference type="ARBA" id="ARBA00004496"/>
    </source>
</evidence>
<feature type="binding site" evidence="20">
    <location>
        <position position="378"/>
    </location>
    <ligand>
        <name>acetyl-CoA</name>
        <dbReference type="ChEBI" id="CHEBI:57288"/>
    </ligand>
</feature>
<protein>
    <recommendedName>
        <fullName evidence="20">Bifunctional protein GlmU</fullName>
    </recommendedName>
    <domain>
        <recommendedName>
            <fullName evidence="20">UDP-N-acetylglucosamine pyrophosphorylase</fullName>
            <ecNumber evidence="20">2.7.7.23</ecNumber>
        </recommendedName>
        <alternativeName>
            <fullName evidence="20">N-acetylglucosamine-1-phosphate uridyltransferase</fullName>
        </alternativeName>
    </domain>
    <domain>
        <recommendedName>
            <fullName evidence="20">Glucosamine-1-phosphate N-acetyltransferase</fullName>
            <ecNumber evidence="20">2.3.1.157</ecNumber>
        </recommendedName>
    </domain>
</protein>
<feature type="binding site" evidence="20">
    <location>
        <position position="421"/>
    </location>
    <ligand>
        <name>acetyl-CoA</name>
        <dbReference type="ChEBI" id="CHEBI:57288"/>
    </ligand>
</feature>
<sequence length="457" mass="49376">MNKYAIILAAGKGTRMKSELPKVLHKVAGKTMLAHVLSATNAVNPEKTITIIGHGANEVLATLPKNVAYVRQEEQLGTGHAVKIAENLLKNLHGQTLVIAGDMTLIRPETVVALFEYHAQEKNAVTILTAIVAQPTGYGRVIRENGQVMKIVEEKDANDLEKAVQEINTATYIFDNRLLFDAVADLTTDNAQGEYYLTDVIEILKNDGKKVGAFVLDDNDEGLGVNSRVDLSVAEKIMRKRINTQHMVNGVTLIDPETTYIDAEVTIGADTTIEPNVVITGQTVIGRAVNITAGSRIDNSHLHHQTEVRNSTVEDSVIEAGANVGPYAHLRPNTILHENVHVGNFVEVKASSLGSGTKAGHLTYIGNATVGEHVNFGAGTITVNYDGKNKFNTEIDDYAFVGSNSTLIAPLAIGRNAITTAGSVITNEVHDDDMAFGRARQVNKTGRARTMPSYHED</sequence>
<dbReference type="EC" id="2.3.1.157" evidence="20"/>
<comment type="subunit">
    <text evidence="20">Homotrimer.</text>
</comment>
<feature type="active site" description="Proton acceptor" evidence="20">
    <location>
        <position position="361"/>
    </location>
</feature>
<reference evidence="22 23" key="1">
    <citation type="submission" date="2020-02" db="EMBL/GenBank/DDBJ databases">
        <title>Draft genome sequence of Lactococcus sp. Hs30E4-3.</title>
        <authorList>
            <person name="Noda S."/>
            <person name="Yuki M."/>
            <person name="Ohkuma M."/>
        </authorList>
    </citation>
    <scope>NUCLEOTIDE SEQUENCE [LARGE SCALE GENOMIC DNA]</scope>
    <source>
        <strain evidence="22 23">Hs30E4-3</strain>
    </source>
</reference>
<dbReference type="InterPro" id="IPR005882">
    <property type="entry name" value="Bifunctional_GlmU"/>
</dbReference>
<comment type="caution">
    <text evidence="22">The sequence shown here is derived from an EMBL/GenBank/DDBJ whole genome shotgun (WGS) entry which is preliminary data.</text>
</comment>
<comment type="subcellular location">
    <subcellularLocation>
        <location evidence="1 20">Cytoplasm</location>
    </subcellularLocation>
</comment>
<dbReference type="GO" id="GO:0016020">
    <property type="term" value="C:membrane"/>
    <property type="evidence" value="ECO:0007669"/>
    <property type="project" value="GOC"/>
</dbReference>
<dbReference type="EC" id="2.7.7.23" evidence="20"/>
<dbReference type="NCBIfam" id="NF010934">
    <property type="entry name" value="PRK14354.1"/>
    <property type="match status" value="1"/>
</dbReference>
<comment type="similarity">
    <text evidence="5 20">In the N-terminal section; belongs to the N-acetylglucosamine-1-phosphate uridyltransferase family.</text>
</comment>
<dbReference type="GO" id="GO:0005737">
    <property type="term" value="C:cytoplasm"/>
    <property type="evidence" value="ECO:0007669"/>
    <property type="project" value="UniProtKB-SubCell"/>
</dbReference>
<feature type="binding site" evidence="20">
    <location>
        <position position="72"/>
    </location>
    <ligand>
        <name>UDP-N-acetyl-alpha-D-glucosamine</name>
        <dbReference type="ChEBI" id="CHEBI:57705"/>
    </ligand>
</feature>
<dbReference type="GO" id="GO:0008360">
    <property type="term" value="P:regulation of cell shape"/>
    <property type="evidence" value="ECO:0007669"/>
    <property type="project" value="UniProtKB-KW"/>
</dbReference>
<dbReference type="UniPathway" id="UPA00113">
    <property type="reaction ID" value="UER00532"/>
</dbReference>
<feature type="region of interest" description="Pyrophosphorylase" evidence="20">
    <location>
        <begin position="1"/>
        <end position="228"/>
    </location>
</feature>
<feature type="binding site" evidence="20">
    <location>
        <begin position="8"/>
        <end position="11"/>
    </location>
    <ligand>
        <name>UDP-N-acetyl-alpha-D-glucosamine</name>
        <dbReference type="ChEBI" id="CHEBI:57705"/>
    </ligand>
</feature>
<proteinExistence type="inferred from homology"/>
<evidence type="ECO:0000256" key="11">
    <source>
        <dbReference type="ARBA" id="ARBA00022842"/>
    </source>
</evidence>
<evidence type="ECO:0000256" key="15">
    <source>
        <dbReference type="ARBA" id="ARBA00023315"/>
    </source>
</evidence>
<dbReference type="GO" id="GO:0009252">
    <property type="term" value="P:peptidoglycan biosynthetic process"/>
    <property type="evidence" value="ECO:0007669"/>
    <property type="project" value="UniProtKB-UniRule"/>
</dbReference>
<dbReference type="InterPro" id="IPR050065">
    <property type="entry name" value="GlmU-like"/>
</dbReference>
<dbReference type="Pfam" id="PF00483">
    <property type="entry name" value="NTP_transferase"/>
    <property type="match status" value="1"/>
</dbReference>
<evidence type="ECO:0000256" key="6">
    <source>
        <dbReference type="ARBA" id="ARBA00022490"/>
    </source>
</evidence>
<feature type="region of interest" description="Linker" evidence="20">
    <location>
        <begin position="229"/>
        <end position="249"/>
    </location>
</feature>
<comment type="pathway">
    <text evidence="20">Bacterial outer membrane biogenesis; LPS lipid A biosynthesis.</text>
</comment>
<feature type="binding site" evidence="20">
    <location>
        <position position="375"/>
    </location>
    <ligand>
        <name>UDP-N-acetyl-alpha-D-glucosamine</name>
        <dbReference type="ChEBI" id="CHEBI:57705"/>
    </ligand>
</feature>
<evidence type="ECO:0000256" key="9">
    <source>
        <dbReference type="ARBA" id="ARBA00022723"/>
    </source>
</evidence>
<dbReference type="GO" id="GO:0019134">
    <property type="term" value="F:glucosamine-1-phosphate N-acetyltransferase activity"/>
    <property type="evidence" value="ECO:0007669"/>
    <property type="project" value="UniProtKB-UniRule"/>
</dbReference>
<evidence type="ECO:0000256" key="4">
    <source>
        <dbReference type="ARBA" id="ARBA00007707"/>
    </source>
</evidence>
<dbReference type="AlphaFoldDB" id="A0A6A0BCZ7"/>
<feature type="binding site" evidence="20">
    <location>
        <begin position="77"/>
        <end position="78"/>
    </location>
    <ligand>
        <name>UDP-N-acetyl-alpha-D-glucosamine</name>
        <dbReference type="ChEBI" id="CHEBI:57705"/>
    </ligand>
</feature>
<feature type="binding site" evidence="20">
    <location>
        <position position="364"/>
    </location>
    <ligand>
        <name>UDP-N-acetyl-alpha-D-glucosamine</name>
        <dbReference type="ChEBI" id="CHEBI:57705"/>
    </ligand>
</feature>
<keyword evidence="16 20" id="KW-0961">Cell wall biogenesis/degradation</keyword>
<dbReference type="PANTHER" id="PTHR43584:SF3">
    <property type="entry name" value="BIFUNCTIONAL PROTEIN GLMU"/>
    <property type="match status" value="1"/>
</dbReference>
<dbReference type="RefSeq" id="WP_172208639.1">
    <property type="nucleotide sequence ID" value="NZ_BLLI01000027.1"/>
</dbReference>
<evidence type="ECO:0000256" key="2">
    <source>
        <dbReference type="ARBA" id="ARBA00005166"/>
    </source>
</evidence>
<dbReference type="GO" id="GO:0009245">
    <property type="term" value="P:lipid A biosynthetic process"/>
    <property type="evidence" value="ECO:0007669"/>
    <property type="project" value="UniProtKB-UniRule"/>
</dbReference>
<dbReference type="Gene3D" id="3.90.550.10">
    <property type="entry name" value="Spore Coat Polysaccharide Biosynthesis Protein SpsA, Chain A"/>
    <property type="match status" value="1"/>
</dbReference>
<evidence type="ECO:0000256" key="20">
    <source>
        <dbReference type="HAMAP-Rule" id="MF_01631"/>
    </source>
</evidence>
<keyword evidence="9 20" id="KW-0479">Metal-binding</keyword>
<dbReference type="PANTHER" id="PTHR43584">
    <property type="entry name" value="NUCLEOTIDYL TRANSFERASE"/>
    <property type="match status" value="1"/>
</dbReference>
<dbReference type="HAMAP" id="MF_01631">
    <property type="entry name" value="GlmU"/>
    <property type="match status" value="1"/>
</dbReference>
<dbReference type="GO" id="GO:0000287">
    <property type="term" value="F:magnesium ion binding"/>
    <property type="evidence" value="ECO:0007669"/>
    <property type="project" value="UniProtKB-UniRule"/>
</dbReference>
<feature type="region of interest" description="N-acetyltransferase" evidence="20">
    <location>
        <begin position="250"/>
        <end position="457"/>
    </location>
</feature>
<dbReference type="InterPro" id="IPR029044">
    <property type="entry name" value="Nucleotide-diphossugar_trans"/>
</dbReference>
<evidence type="ECO:0000313" key="22">
    <source>
        <dbReference type="EMBL" id="GFH42525.1"/>
    </source>
</evidence>
<dbReference type="InterPro" id="IPR038009">
    <property type="entry name" value="GlmU_C_LbH"/>
</dbReference>
<comment type="similarity">
    <text evidence="4 20">In the C-terminal section; belongs to the transferase hexapeptide repeat family.</text>
</comment>
<evidence type="ECO:0000256" key="8">
    <source>
        <dbReference type="ARBA" id="ARBA00022695"/>
    </source>
</evidence>
<dbReference type="GO" id="GO:0071555">
    <property type="term" value="P:cell wall organization"/>
    <property type="evidence" value="ECO:0007669"/>
    <property type="project" value="UniProtKB-KW"/>
</dbReference>
<feature type="binding site" evidence="20">
    <location>
        <position position="153"/>
    </location>
    <ligand>
        <name>UDP-N-acetyl-alpha-D-glucosamine</name>
        <dbReference type="ChEBI" id="CHEBI:57705"/>
    </ligand>
</feature>
<dbReference type="UniPathway" id="UPA00973"/>
<feature type="binding site" evidence="20">
    <location>
        <begin position="384"/>
        <end position="385"/>
    </location>
    <ligand>
        <name>acetyl-CoA</name>
        <dbReference type="ChEBI" id="CHEBI:57288"/>
    </ligand>
</feature>
<dbReference type="NCBIfam" id="TIGR01173">
    <property type="entry name" value="glmU"/>
    <property type="match status" value="1"/>
</dbReference>
<dbReference type="Proteomes" id="UP000480303">
    <property type="component" value="Unassembled WGS sequence"/>
</dbReference>
<dbReference type="Gene3D" id="2.160.10.10">
    <property type="entry name" value="Hexapeptide repeat proteins"/>
    <property type="match status" value="1"/>
</dbReference>
<feature type="domain" description="Nucleotidyl transferase" evidence="21">
    <location>
        <begin position="5"/>
        <end position="219"/>
    </location>
</feature>
<feature type="binding site" evidence="20">
    <location>
        <position position="226"/>
    </location>
    <ligand>
        <name>UDP-N-acetyl-alpha-D-glucosamine</name>
        <dbReference type="ChEBI" id="CHEBI:57705"/>
    </ligand>
</feature>
<feature type="binding site" evidence="20">
    <location>
        <position position="438"/>
    </location>
    <ligand>
        <name>acetyl-CoA</name>
        <dbReference type="ChEBI" id="CHEBI:57288"/>
    </ligand>
</feature>
<name>A0A6A0BCZ7_9LACT</name>
<evidence type="ECO:0000256" key="17">
    <source>
        <dbReference type="ARBA" id="ARBA00048247"/>
    </source>
</evidence>
<comment type="pathway">
    <text evidence="2 20">Nucleotide-sugar biosynthesis; UDP-N-acetyl-alpha-D-glucosamine biosynthesis; N-acetyl-alpha-D-glucosamine 1-phosphate from alpha-D-glucosamine 6-phosphate (route II): step 2/2.</text>
</comment>
<evidence type="ECO:0000256" key="7">
    <source>
        <dbReference type="ARBA" id="ARBA00022679"/>
    </source>
</evidence>